<name>A0A8X7CD04_9ARAC</name>
<keyword evidence="2" id="KW-1185">Reference proteome</keyword>
<gene>
    <name evidence="1" type="ORF">TNIN_177211</name>
</gene>
<proteinExistence type="predicted"/>
<comment type="caution">
    <text evidence="1">The sequence shown here is derived from an EMBL/GenBank/DDBJ whole genome shotgun (WGS) entry which is preliminary data.</text>
</comment>
<dbReference type="AlphaFoldDB" id="A0A8X7CD04"/>
<sequence>MYPVWERTEENLPYRKGITWPYTTRLQGTLTYSLNFHSSPGDLAVWSVDFVLNFDDWIVRSSAPTPAAGDPGVWTSAWIVDSGCTGWPS</sequence>
<protein>
    <submittedName>
        <fullName evidence="1">Uncharacterized protein</fullName>
    </submittedName>
</protein>
<dbReference type="EMBL" id="BMAV01014100">
    <property type="protein sequence ID" value="GFY62181.1"/>
    <property type="molecule type" value="Genomic_DNA"/>
</dbReference>
<accession>A0A8X7CD04</accession>
<reference evidence="1" key="1">
    <citation type="submission" date="2020-08" db="EMBL/GenBank/DDBJ databases">
        <title>Multicomponent nature underlies the extraordinary mechanical properties of spider dragline silk.</title>
        <authorList>
            <person name="Kono N."/>
            <person name="Nakamura H."/>
            <person name="Mori M."/>
            <person name="Yoshida Y."/>
            <person name="Ohtoshi R."/>
            <person name="Malay A.D."/>
            <person name="Moran D.A.P."/>
            <person name="Tomita M."/>
            <person name="Numata K."/>
            <person name="Arakawa K."/>
        </authorList>
    </citation>
    <scope>NUCLEOTIDE SEQUENCE</scope>
</reference>
<evidence type="ECO:0000313" key="1">
    <source>
        <dbReference type="EMBL" id="GFY62181.1"/>
    </source>
</evidence>
<dbReference type="Proteomes" id="UP000886998">
    <property type="component" value="Unassembled WGS sequence"/>
</dbReference>
<organism evidence="1 2">
    <name type="scientific">Trichonephila inaurata madagascariensis</name>
    <dbReference type="NCBI Taxonomy" id="2747483"/>
    <lineage>
        <taxon>Eukaryota</taxon>
        <taxon>Metazoa</taxon>
        <taxon>Ecdysozoa</taxon>
        <taxon>Arthropoda</taxon>
        <taxon>Chelicerata</taxon>
        <taxon>Arachnida</taxon>
        <taxon>Araneae</taxon>
        <taxon>Araneomorphae</taxon>
        <taxon>Entelegynae</taxon>
        <taxon>Araneoidea</taxon>
        <taxon>Nephilidae</taxon>
        <taxon>Trichonephila</taxon>
        <taxon>Trichonephila inaurata</taxon>
    </lineage>
</organism>
<evidence type="ECO:0000313" key="2">
    <source>
        <dbReference type="Proteomes" id="UP000886998"/>
    </source>
</evidence>